<comment type="function">
    <text evidence="8 10">One of the primary rRNA binding proteins, it binds directly near the 3'-end of the 23S rRNA, where it nucleates assembly of the 50S subunit.</text>
</comment>
<evidence type="ECO:0000313" key="12">
    <source>
        <dbReference type="EMBL" id="MBK5930357.1"/>
    </source>
</evidence>
<keyword evidence="5 8" id="KW-0689">Ribosomal protein</keyword>
<keyword evidence="13" id="KW-1185">Reference proteome</keyword>
<evidence type="ECO:0000313" key="13">
    <source>
        <dbReference type="Proteomes" id="UP001296967"/>
    </source>
</evidence>
<dbReference type="PANTHER" id="PTHR11229">
    <property type="entry name" value="50S RIBOSOMAL PROTEIN L3"/>
    <property type="match status" value="1"/>
</dbReference>
<evidence type="ECO:0000256" key="3">
    <source>
        <dbReference type="ARBA" id="ARBA00022730"/>
    </source>
</evidence>
<dbReference type="InterPro" id="IPR000597">
    <property type="entry name" value="Ribosomal_uL3"/>
</dbReference>
<dbReference type="InterPro" id="IPR009000">
    <property type="entry name" value="Transl_B-barrel_sf"/>
</dbReference>
<dbReference type="AlphaFoldDB" id="A0AAJ0UF84"/>
<keyword evidence="3 8" id="KW-0699">rRNA-binding</keyword>
<dbReference type="NCBIfam" id="TIGR03625">
    <property type="entry name" value="L3_bact"/>
    <property type="match status" value="1"/>
</dbReference>
<evidence type="ECO:0000256" key="7">
    <source>
        <dbReference type="ARBA" id="ARBA00035243"/>
    </source>
</evidence>
<dbReference type="PROSITE" id="PS00474">
    <property type="entry name" value="RIBOSOMAL_L3"/>
    <property type="match status" value="1"/>
</dbReference>
<comment type="similarity">
    <text evidence="1 8 9">Belongs to the universal ribosomal protein uL3 family.</text>
</comment>
<comment type="PTM">
    <text evidence="8">Methylated by PrmB.</text>
</comment>
<comment type="caution">
    <text evidence="12">The sequence shown here is derived from an EMBL/GenBank/DDBJ whole genome shotgun (WGS) entry which is preliminary data.</text>
</comment>
<dbReference type="FunFam" id="2.40.30.10:FF:000004">
    <property type="entry name" value="50S ribosomal protein L3"/>
    <property type="match status" value="1"/>
</dbReference>
<comment type="subunit">
    <text evidence="8 10">Part of the 50S ribosomal subunit. Forms a cluster with proteins L14 and L19.</text>
</comment>
<dbReference type="SUPFAM" id="SSF50447">
    <property type="entry name" value="Translation proteins"/>
    <property type="match status" value="1"/>
</dbReference>
<dbReference type="GO" id="GO:0003735">
    <property type="term" value="F:structural constituent of ribosome"/>
    <property type="evidence" value="ECO:0007669"/>
    <property type="project" value="UniProtKB-UniRule"/>
</dbReference>
<dbReference type="EMBL" id="NHSF01000051">
    <property type="protein sequence ID" value="MBK5930357.1"/>
    <property type="molecule type" value="Genomic_DNA"/>
</dbReference>
<proteinExistence type="inferred from homology"/>
<evidence type="ECO:0000256" key="9">
    <source>
        <dbReference type="RuleBase" id="RU003905"/>
    </source>
</evidence>
<dbReference type="FunFam" id="3.30.160.810:FF:000001">
    <property type="entry name" value="50S ribosomal protein L3"/>
    <property type="match status" value="1"/>
</dbReference>
<gene>
    <name evidence="8" type="primary">rplC</name>
    <name evidence="12" type="ORF">CCR82_07425</name>
</gene>
<evidence type="ECO:0000256" key="5">
    <source>
        <dbReference type="ARBA" id="ARBA00022980"/>
    </source>
</evidence>
<keyword evidence="2 8" id="KW-0488">Methylation</keyword>
<dbReference type="HAMAP" id="MF_01325_B">
    <property type="entry name" value="Ribosomal_uL3_B"/>
    <property type="match status" value="1"/>
</dbReference>
<name>A0AAJ0UF84_HALSE</name>
<evidence type="ECO:0000256" key="11">
    <source>
        <dbReference type="SAM" id="MobiDB-lite"/>
    </source>
</evidence>
<accession>A0AAJ0UF84</accession>
<dbReference type="GO" id="GO:0022625">
    <property type="term" value="C:cytosolic large ribosomal subunit"/>
    <property type="evidence" value="ECO:0007669"/>
    <property type="project" value="TreeGrafter"/>
</dbReference>
<dbReference type="InterPro" id="IPR019926">
    <property type="entry name" value="Ribosomal_uL3_CS"/>
</dbReference>
<organism evidence="12 13">
    <name type="scientific">Halochromatium salexigens</name>
    <name type="common">Chromatium salexigens</name>
    <dbReference type="NCBI Taxonomy" id="49447"/>
    <lineage>
        <taxon>Bacteria</taxon>
        <taxon>Pseudomonadati</taxon>
        <taxon>Pseudomonadota</taxon>
        <taxon>Gammaproteobacteria</taxon>
        <taxon>Chromatiales</taxon>
        <taxon>Chromatiaceae</taxon>
        <taxon>Halochromatium</taxon>
    </lineage>
</organism>
<dbReference type="RefSeq" id="WP_201244776.1">
    <property type="nucleotide sequence ID" value="NZ_NHSF01000051.1"/>
</dbReference>
<dbReference type="GO" id="GO:0006412">
    <property type="term" value="P:translation"/>
    <property type="evidence" value="ECO:0007669"/>
    <property type="project" value="UniProtKB-UniRule"/>
</dbReference>
<evidence type="ECO:0000256" key="2">
    <source>
        <dbReference type="ARBA" id="ARBA00022481"/>
    </source>
</evidence>
<dbReference type="Gene3D" id="2.40.30.10">
    <property type="entry name" value="Translation factors"/>
    <property type="match status" value="1"/>
</dbReference>
<feature type="modified residue" description="N5-methylglutamine" evidence="8">
    <location>
        <position position="153"/>
    </location>
</feature>
<dbReference type="InterPro" id="IPR019927">
    <property type="entry name" value="Ribosomal_uL3_bac/org-type"/>
</dbReference>
<dbReference type="GO" id="GO:0019843">
    <property type="term" value="F:rRNA binding"/>
    <property type="evidence" value="ECO:0007669"/>
    <property type="project" value="UniProtKB-UniRule"/>
</dbReference>
<evidence type="ECO:0000256" key="6">
    <source>
        <dbReference type="ARBA" id="ARBA00023274"/>
    </source>
</evidence>
<protein>
    <recommendedName>
        <fullName evidence="7 8">Large ribosomal subunit protein uL3</fullName>
    </recommendedName>
</protein>
<reference evidence="12" key="2">
    <citation type="journal article" date="2020" name="Microorganisms">
        <title>Osmotic Adaptation and Compatible Solute Biosynthesis of Phototrophic Bacteria as Revealed from Genome Analyses.</title>
        <authorList>
            <person name="Imhoff J.F."/>
            <person name="Rahn T."/>
            <person name="Kunzel S."/>
            <person name="Keller A."/>
            <person name="Neulinger S.C."/>
        </authorList>
    </citation>
    <scope>NUCLEOTIDE SEQUENCE</scope>
    <source>
        <strain evidence="12">DSM 4395</strain>
    </source>
</reference>
<sequence length="217" mass="23508">MAIGVIGRKAGMTRIFSDDGRSVPVTVIEVQPNRVTQTKTEERDGYRAIQVTTGRRRKTRVTEPMAGHFAKAGTEPGSVLREFRLASGEGEDLSEGGELSVSLFESGQKVDVRGVTKGRGFTGTIRRHHFHGQDSTHGNSLSHRAPGSIGQCQTPGRVLKGKKMAGQMGNENRCQQNLEVIRVDVDRNLLLIRGGVPGPAGGRLFVVPSVKQKNRKG</sequence>
<dbReference type="Proteomes" id="UP001296967">
    <property type="component" value="Unassembled WGS sequence"/>
</dbReference>
<evidence type="ECO:0000256" key="1">
    <source>
        <dbReference type="ARBA" id="ARBA00006540"/>
    </source>
</evidence>
<evidence type="ECO:0000256" key="8">
    <source>
        <dbReference type="HAMAP-Rule" id="MF_01325"/>
    </source>
</evidence>
<feature type="compositionally biased region" description="Polar residues" evidence="11">
    <location>
        <begin position="133"/>
        <end position="142"/>
    </location>
</feature>
<dbReference type="Pfam" id="PF00297">
    <property type="entry name" value="Ribosomal_L3"/>
    <property type="match status" value="1"/>
</dbReference>
<keyword evidence="4 8" id="KW-0694">RNA-binding</keyword>
<evidence type="ECO:0000256" key="4">
    <source>
        <dbReference type="ARBA" id="ARBA00022884"/>
    </source>
</evidence>
<feature type="region of interest" description="Disordered" evidence="11">
    <location>
        <begin position="129"/>
        <end position="155"/>
    </location>
</feature>
<keyword evidence="6 8" id="KW-0687">Ribonucleoprotein</keyword>
<dbReference type="Gene3D" id="3.30.160.810">
    <property type="match status" value="1"/>
</dbReference>
<dbReference type="PANTHER" id="PTHR11229:SF16">
    <property type="entry name" value="LARGE RIBOSOMAL SUBUNIT PROTEIN UL3C"/>
    <property type="match status" value="1"/>
</dbReference>
<evidence type="ECO:0000256" key="10">
    <source>
        <dbReference type="RuleBase" id="RU003906"/>
    </source>
</evidence>
<reference evidence="12" key="1">
    <citation type="submission" date="2017-05" db="EMBL/GenBank/DDBJ databases">
        <authorList>
            <person name="Imhoff J.F."/>
            <person name="Rahn T."/>
            <person name="Kuenzel S."/>
            <person name="Neulinger S.C."/>
        </authorList>
    </citation>
    <scope>NUCLEOTIDE SEQUENCE</scope>
    <source>
        <strain evidence="12">DSM 4395</strain>
    </source>
</reference>